<gene>
    <name evidence="1" type="ORF">NLG97_g10422</name>
</gene>
<evidence type="ECO:0000313" key="2">
    <source>
        <dbReference type="Proteomes" id="UP001148737"/>
    </source>
</evidence>
<protein>
    <submittedName>
        <fullName evidence="1">Uncharacterized protein</fullName>
    </submittedName>
</protein>
<reference evidence="1" key="1">
    <citation type="submission" date="2022-07" db="EMBL/GenBank/DDBJ databases">
        <title>Genome Sequence of Lecanicillium saksenae.</title>
        <authorList>
            <person name="Buettner E."/>
        </authorList>
    </citation>
    <scope>NUCLEOTIDE SEQUENCE</scope>
    <source>
        <strain evidence="1">VT-O1</strain>
    </source>
</reference>
<proteinExistence type="predicted"/>
<sequence length="316" mass="34692">MYPLSPAHDANLNRSPSPRRYDDYEVRKYTMTATTTTTHDEEDDIVSSPLISNTSALTTATTRSQQENTSTYSSSRPSSKMGGAPNMSPAKGRRHSRVISGTELSPLKILSRKRSSEEALAGDAHAATGSMGPPPARSARKISSPEKRFPVKIGGSGEDDGTTTSSRRMMHERQVSLEEAMRRNGTLQRAIDIFEDDEEEERGEKKGESERPPTATSSNGDASLIESAFNPDDTMASTFSTFSAVPTLTSYANWRASRAPPSWRLWPASLARRRARALGTRAATRRICSWTLPTRCGTRAAHHPSGSCRRRARCRT</sequence>
<comment type="caution">
    <text evidence="1">The sequence shown here is derived from an EMBL/GenBank/DDBJ whole genome shotgun (WGS) entry which is preliminary data.</text>
</comment>
<dbReference type="Proteomes" id="UP001148737">
    <property type="component" value="Unassembled WGS sequence"/>
</dbReference>
<organism evidence="1 2">
    <name type="scientific">Lecanicillium saksenae</name>
    <dbReference type="NCBI Taxonomy" id="468837"/>
    <lineage>
        <taxon>Eukaryota</taxon>
        <taxon>Fungi</taxon>
        <taxon>Dikarya</taxon>
        <taxon>Ascomycota</taxon>
        <taxon>Pezizomycotina</taxon>
        <taxon>Sordariomycetes</taxon>
        <taxon>Hypocreomycetidae</taxon>
        <taxon>Hypocreales</taxon>
        <taxon>Cordycipitaceae</taxon>
        <taxon>Lecanicillium</taxon>
    </lineage>
</organism>
<accession>A0ACC1QEX0</accession>
<name>A0ACC1QEX0_9HYPO</name>
<evidence type="ECO:0000313" key="1">
    <source>
        <dbReference type="EMBL" id="KAJ3473248.1"/>
    </source>
</evidence>
<dbReference type="EMBL" id="JANAKD010002599">
    <property type="protein sequence ID" value="KAJ3473248.1"/>
    <property type="molecule type" value="Genomic_DNA"/>
</dbReference>
<keyword evidence="2" id="KW-1185">Reference proteome</keyword>